<organism evidence="1 2">
    <name type="scientific">Vermiconidia calcicola</name>
    <dbReference type="NCBI Taxonomy" id="1690605"/>
    <lineage>
        <taxon>Eukaryota</taxon>
        <taxon>Fungi</taxon>
        <taxon>Dikarya</taxon>
        <taxon>Ascomycota</taxon>
        <taxon>Pezizomycotina</taxon>
        <taxon>Dothideomycetes</taxon>
        <taxon>Dothideomycetidae</taxon>
        <taxon>Mycosphaerellales</taxon>
        <taxon>Extremaceae</taxon>
        <taxon>Vermiconidia</taxon>
    </lineage>
</organism>
<dbReference type="EMBL" id="JAUTXU010000039">
    <property type="protein sequence ID" value="KAK3716958.1"/>
    <property type="molecule type" value="Genomic_DNA"/>
</dbReference>
<proteinExistence type="predicted"/>
<sequence length="408" mass="46934">MDREKAKVFKKQWHEAVTDGEEQARYQALTSLTAALTPKEVRGRGLARAEITYLLSSLVWLQVHLREHRLVYDDVLKAFAMTSIFFTTDLSGRELSEALAETRAQLADNAALSGRLKPATLAVSKDFWKEVDEFYKARKQDGAGYSRDWDMVVRPLVAHWFKSGVIAPAHLPYPPGTAVVKTEPGNKSAVYSDYRSYRDGWPNQMRYSKLTDPNSINILRFARQWHQQDRPESRYALLRIWSHSHFYPLMLGWDNRAMSSFSDTAGRSWEWRFVSKDMPGSEWSIQKGVKIRVERFKKQFRKQVVVKRDMLLVMGKDEEDLKRLVLGVTFAVQTSPWRTEVDLWKSFVNVNLDFLEGLDMCGWSSGKSNVFVEETITRFTRLPACSSLRSRTLTVVGSRGSGDYKGLH</sequence>
<evidence type="ECO:0000313" key="2">
    <source>
        <dbReference type="Proteomes" id="UP001281147"/>
    </source>
</evidence>
<evidence type="ECO:0000313" key="1">
    <source>
        <dbReference type="EMBL" id="KAK3716958.1"/>
    </source>
</evidence>
<reference evidence="1" key="1">
    <citation type="submission" date="2023-07" db="EMBL/GenBank/DDBJ databases">
        <title>Black Yeasts Isolated from many extreme environments.</title>
        <authorList>
            <person name="Coleine C."/>
            <person name="Stajich J.E."/>
            <person name="Selbmann L."/>
        </authorList>
    </citation>
    <scope>NUCLEOTIDE SEQUENCE</scope>
    <source>
        <strain evidence="1">CCFEE 5714</strain>
    </source>
</reference>
<dbReference type="Proteomes" id="UP001281147">
    <property type="component" value="Unassembled WGS sequence"/>
</dbReference>
<gene>
    <name evidence="1" type="ORF">LTR37_006013</name>
</gene>
<name>A0ACC3NIB9_9PEZI</name>
<keyword evidence="2" id="KW-1185">Reference proteome</keyword>
<comment type="caution">
    <text evidence="1">The sequence shown here is derived from an EMBL/GenBank/DDBJ whole genome shotgun (WGS) entry which is preliminary data.</text>
</comment>
<protein>
    <submittedName>
        <fullName evidence="1">Uncharacterized protein</fullName>
    </submittedName>
</protein>
<accession>A0ACC3NIB9</accession>